<dbReference type="Proteomes" id="UP001559025">
    <property type="component" value="Unassembled WGS sequence"/>
</dbReference>
<feature type="transmembrane region" description="Helical" evidence="1">
    <location>
        <begin position="276"/>
        <end position="297"/>
    </location>
</feature>
<dbReference type="InterPro" id="IPR000700">
    <property type="entry name" value="PAS-assoc_C"/>
</dbReference>
<organism evidence="4 5">
    <name type="scientific">Neoaquamicrobium sediminum</name>
    <dbReference type="NCBI Taxonomy" id="1849104"/>
    <lineage>
        <taxon>Bacteria</taxon>
        <taxon>Pseudomonadati</taxon>
        <taxon>Pseudomonadota</taxon>
        <taxon>Alphaproteobacteria</taxon>
        <taxon>Hyphomicrobiales</taxon>
        <taxon>Phyllobacteriaceae</taxon>
        <taxon>Neoaquamicrobium</taxon>
    </lineage>
</organism>
<evidence type="ECO:0000259" key="3">
    <source>
        <dbReference type="PROSITE" id="PS50887"/>
    </source>
</evidence>
<dbReference type="InterPro" id="IPR035965">
    <property type="entry name" value="PAS-like_dom_sf"/>
</dbReference>
<name>A0ABV3X144_9HYPH</name>
<dbReference type="InterPro" id="IPR013655">
    <property type="entry name" value="PAS_fold_3"/>
</dbReference>
<dbReference type="InterPro" id="IPR043128">
    <property type="entry name" value="Rev_trsase/Diguanyl_cyclase"/>
</dbReference>
<dbReference type="CDD" id="cd01949">
    <property type="entry name" value="GGDEF"/>
    <property type="match status" value="1"/>
</dbReference>
<dbReference type="PROSITE" id="PS51257">
    <property type="entry name" value="PROKAR_LIPOPROTEIN"/>
    <property type="match status" value="1"/>
</dbReference>
<dbReference type="PANTHER" id="PTHR44757:SF2">
    <property type="entry name" value="BIOFILM ARCHITECTURE MAINTENANCE PROTEIN MBAA"/>
    <property type="match status" value="1"/>
</dbReference>
<keyword evidence="1" id="KW-1133">Transmembrane helix</keyword>
<evidence type="ECO:0000313" key="4">
    <source>
        <dbReference type="EMBL" id="MEX4010554.1"/>
    </source>
</evidence>
<reference evidence="4 5" key="1">
    <citation type="submission" date="2024-01" db="EMBL/GenBank/DDBJ databases">
        <title>New evidence supports the origin of RcGTA from prophage.</title>
        <authorList>
            <person name="Xu Y."/>
            <person name="Liu B."/>
            <person name="Chen F."/>
        </authorList>
    </citation>
    <scope>NUCLEOTIDE SEQUENCE [LARGE SCALE GENOMIC DNA]</scope>
    <source>
        <strain evidence="4 5">CBW1107-2</strain>
    </source>
</reference>
<dbReference type="CDD" id="cd18774">
    <property type="entry name" value="PDC2_HK_sensor"/>
    <property type="match status" value="1"/>
</dbReference>
<dbReference type="EC" id="2.7.7.65" evidence="4"/>
<dbReference type="SUPFAM" id="SSF55785">
    <property type="entry name" value="PYP-like sensor domain (PAS domain)"/>
    <property type="match status" value="1"/>
</dbReference>
<keyword evidence="4" id="KW-0548">Nucleotidyltransferase</keyword>
<protein>
    <submittedName>
        <fullName evidence="4">Diguanylate cyclase</fullName>
        <ecNumber evidence="4">2.7.7.65</ecNumber>
    </submittedName>
</protein>
<feature type="domain" description="GGDEF" evidence="3">
    <location>
        <begin position="507"/>
        <end position="640"/>
    </location>
</feature>
<keyword evidence="5" id="KW-1185">Reference proteome</keyword>
<evidence type="ECO:0000259" key="2">
    <source>
        <dbReference type="PROSITE" id="PS50113"/>
    </source>
</evidence>
<dbReference type="InterPro" id="IPR000014">
    <property type="entry name" value="PAS"/>
</dbReference>
<keyword evidence="1" id="KW-0812">Transmembrane</keyword>
<dbReference type="SMART" id="SM00086">
    <property type="entry name" value="PAC"/>
    <property type="match status" value="1"/>
</dbReference>
<dbReference type="Pfam" id="PF00990">
    <property type="entry name" value="GGDEF"/>
    <property type="match status" value="1"/>
</dbReference>
<accession>A0ABV3X144</accession>
<dbReference type="Gene3D" id="3.30.450.20">
    <property type="entry name" value="PAS domain"/>
    <property type="match status" value="1"/>
</dbReference>
<dbReference type="Pfam" id="PF08447">
    <property type="entry name" value="PAS_3"/>
    <property type="match status" value="1"/>
</dbReference>
<sequence length="667" mass="72155">MLSKFSSGRQKKLYVFLLAFALACLFPIITVTGIGVWKTSEAYRQTATARLDDTSKTLARAVEADLDGRFALLRLLASVAMKVDGAETSGLVSGSLIDDVVVEGDVRLFGQSEDKDMVGAAGLARSLASRAIASGHRTVSNLAMEEGPADGRVSLAMPFDSGPNERSAIVLSVRPQDLVKALQQRGHALNGILVAVTDGNGRILARSRDPERFIGSLAPDWDKLVAIGDDDGAFEAVTKEGGTVMMTFQRLDGTPGWVVVVAEPLAVFNARWRNPLVGLLIGGLIAIAATVAAAIWIGRLILDPVNALARNSAAIAAGAAPDNLPSIPRSSIREFETLRRSVEAAEKTRRESDRRYRTMSRAGALVMWRWQDGALVWIAGWEELTGQPQENALGTNWLESIHPEDRQSLLVATSTSEAQTRQYLDLEFRVRDADGQWRWVRDRGGAVLDENGAVLEWVGVLEDIDLRKQSEARIAHMARHDSLTGLGNRVTLRERLKPAIRRARRGVSGALLGLDLDLFKQVNDTHGHAAGDELLCEVANRLRACAGMDDLVARVGGDEFAIVQQEGEQPEVAAELAYNIVEAVSAPYYVDGREVVIGVSVGITLIADPETSLDDLLRRADKALYRAKQNGRGQVCIYEHDLLLGEIAARIDESKGKGAGPAQQKAG</sequence>
<dbReference type="PROSITE" id="PS50113">
    <property type="entry name" value="PAC"/>
    <property type="match status" value="1"/>
</dbReference>
<dbReference type="CDD" id="cd00130">
    <property type="entry name" value="PAS"/>
    <property type="match status" value="1"/>
</dbReference>
<evidence type="ECO:0000313" key="5">
    <source>
        <dbReference type="Proteomes" id="UP001559025"/>
    </source>
</evidence>
<dbReference type="RefSeq" id="WP_368805218.1">
    <property type="nucleotide sequence ID" value="NZ_JAZHFV010000016.1"/>
</dbReference>
<evidence type="ECO:0000256" key="1">
    <source>
        <dbReference type="SAM" id="Phobius"/>
    </source>
</evidence>
<dbReference type="SMART" id="SM00267">
    <property type="entry name" value="GGDEF"/>
    <property type="match status" value="1"/>
</dbReference>
<dbReference type="NCBIfam" id="TIGR00254">
    <property type="entry name" value="GGDEF"/>
    <property type="match status" value="1"/>
</dbReference>
<dbReference type="Gene3D" id="3.30.70.270">
    <property type="match status" value="1"/>
</dbReference>
<dbReference type="InterPro" id="IPR001610">
    <property type="entry name" value="PAC"/>
</dbReference>
<feature type="domain" description="PAC" evidence="2">
    <location>
        <begin position="424"/>
        <end position="476"/>
    </location>
</feature>
<dbReference type="InterPro" id="IPR000160">
    <property type="entry name" value="GGDEF_dom"/>
</dbReference>
<keyword evidence="1" id="KW-0472">Membrane</keyword>
<dbReference type="SUPFAM" id="SSF55073">
    <property type="entry name" value="Nucleotide cyclase"/>
    <property type="match status" value="1"/>
</dbReference>
<dbReference type="PANTHER" id="PTHR44757">
    <property type="entry name" value="DIGUANYLATE CYCLASE DGCP"/>
    <property type="match status" value="1"/>
</dbReference>
<dbReference type="GO" id="GO:0052621">
    <property type="term" value="F:diguanylate cyclase activity"/>
    <property type="evidence" value="ECO:0007669"/>
    <property type="project" value="UniProtKB-EC"/>
</dbReference>
<keyword evidence="4" id="KW-0808">Transferase</keyword>
<feature type="transmembrane region" description="Helical" evidence="1">
    <location>
        <begin position="13"/>
        <end position="37"/>
    </location>
</feature>
<proteinExistence type="predicted"/>
<comment type="caution">
    <text evidence="4">The sequence shown here is derived from an EMBL/GenBank/DDBJ whole genome shotgun (WGS) entry which is preliminary data.</text>
</comment>
<dbReference type="Gene3D" id="6.10.340.10">
    <property type="match status" value="1"/>
</dbReference>
<dbReference type="NCBIfam" id="TIGR00229">
    <property type="entry name" value="sensory_box"/>
    <property type="match status" value="1"/>
</dbReference>
<dbReference type="PROSITE" id="PS50887">
    <property type="entry name" value="GGDEF"/>
    <property type="match status" value="1"/>
</dbReference>
<dbReference type="InterPro" id="IPR052155">
    <property type="entry name" value="Biofilm_reg_signaling"/>
</dbReference>
<gene>
    <name evidence="4" type="ORF">V1479_24920</name>
</gene>
<dbReference type="InterPro" id="IPR029787">
    <property type="entry name" value="Nucleotide_cyclase"/>
</dbReference>
<dbReference type="EMBL" id="JAZHFV010000016">
    <property type="protein sequence ID" value="MEX4010554.1"/>
    <property type="molecule type" value="Genomic_DNA"/>
</dbReference>